<gene>
    <name evidence="1" type="ORF">DAETH_02540</name>
</gene>
<name>A0ABM8A9M2_9DEIO</name>
<reference evidence="1" key="1">
    <citation type="submission" date="2022-07" db="EMBL/GenBank/DDBJ databases">
        <title>Complete Genome Sequence of the Radioresistant Bacterium Deinococcus aetherius ST0316, Isolated from the Air Dust collected in Lower Stratosphere above Japan.</title>
        <authorList>
            <person name="Satoh K."/>
            <person name="Hagiwara K."/>
            <person name="Katsumata K."/>
            <person name="Kubo A."/>
            <person name="Yokobori S."/>
            <person name="Yamagishi A."/>
            <person name="Oono Y."/>
            <person name="Narumi I."/>
        </authorList>
    </citation>
    <scope>NUCLEOTIDE SEQUENCE</scope>
    <source>
        <strain evidence="1">ST0316</strain>
    </source>
</reference>
<evidence type="ECO:0000313" key="2">
    <source>
        <dbReference type="Proteomes" id="UP001064971"/>
    </source>
</evidence>
<accession>A0ABM8A9M2</accession>
<protein>
    <submittedName>
        <fullName evidence="1">Uncharacterized protein</fullName>
    </submittedName>
</protein>
<keyword evidence="2" id="KW-1185">Reference proteome</keyword>
<sequence length="144" mass="16147">MSGGKPHVFINPYGSDDPYVFVIVEAPMGVTYGEQCMGLACDQRKIEGFLIPTFADAGLLTNFFERFQGWPPGVKEEWKSADAEELALLVEGIRVWRTYSDTEGRTDEPHFLTLDRNRLAESTEAWVRVLTPYGPGVLVFPNSD</sequence>
<organism evidence="1 2">
    <name type="scientific">Deinococcus aetherius</name>
    <dbReference type="NCBI Taxonomy" id="200252"/>
    <lineage>
        <taxon>Bacteria</taxon>
        <taxon>Thermotogati</taxon>
        <taxon>Deinococcota</taxon>
        <taxon>Deinococci</taxon>
        <taxon>Deinococcales</taxon>
        <taxon>Deinococcaceae</taxon>
        <taxon>Deinococcus</taxon>
    </lineage>
</organism>
<evidence type="ECO:0000313" key="1">
    <source>
        <dbReference type="EMBL" id="BDP40285.1"/>
    </source>
</evidence>
<proteinExistence type="predicted"/>
<dbReference type="InterPro" id="IPR046182">
    <property type="entry name" value="DUF6210"/>
</dbReference>
<dbReference type="Proteomes" id="UP001064971">
    <property type="component" value="Chromosome"/>
</dbReference>
<dbReference type="EMBL" id="AP026560">
    <property type="protein sequence ID" value="BDP40285.1"/>
    <property type="molecule type" value="Genomic_DNA"/>
</dbReference>
<dbReference type="Pfam" id="PF19715">
    <property type="entry name" value="DUF6210"/>
    <property type="match status" value="1"/>
</dbReference>